<dbReference type="InterPro" id="IPR048469">
    <property type="entry name" value="YchJ-like_M"/>
</dbReference>
<evidence type="ECO:0000313" key="5">
    <source>
        <dbReference type="Proteomes" id="UP000051254"/>
    </source>
</evidence>
<dbReference type="STRING" id="266128.ABB25_01220"/>
<dbReference type="Pfam" id="PF02810">
    <property type="entry name" value="SEC-C"/>
    <property type="match status" value="1"/>
</dbReference>
<dbReference type="PANTHER" id="PTHR33747">
    <property type="entry name" value="UPF0225 PROTEIN SCO1677"/>
    <property type="match status" value="1"/>
</dbReference>
<comment type="caution">
    <text evidence="4">The sequence shown here is derived from an EMBL/GenBank/DDBJ whole genome shotgun (WGS) entry which is preliminary data.</text>
</comment>
<gene>
    <name evidence="4" type="ORF">ABB25_01220</name>
</gene>
<dbReference type="AlphaFoldDB" id="A0A0R0BT17"/>
<sequence length="130" mass="14577">MKKPISTPCPCGRGVSYEQCCGPLHQGQPAVDAEALMRSRYSAYVLGNVAYLRSSWHPDTRPADLSLQEPAGQRTQWLGLSIQQHRVTGQDTAEVVFVARYRIGGGSAVRMQEHSRFVRIGEHWYYLDAL</sequence>
<dbReference type="Pfam" id="PF17775">
    <property type="entry name" value="YchJ_M-like"/>
    <property type="match status" value="1"/>
</dbReference>
<proteinExistence type="inferred from homology"/>
<organism evidence="4 5">
    <name type="scientific">Stenotrophomonas koreensis</name>
    <dbReference type="NCBI Taxonomy" id="266128"/>
    <lineage>
        <taxon>Bacteria</taxon>
        <taxon>Pseudomonadati</taxon>
        <taxon>Pseudomonadota</taxon>
        <taxon>Gammaproteobacteria</taxon>
        <taxon>Lysobacterales</taxon>
        <taxon>Lysobacteraceae</taxon>
        <taxon>Stenotrophomonas</taxon>
    </lineage>
</organism>
<keyword evidence="5" id="KW-1185">Reference proteome</keyword>
<dbReference type="PANTHER" id="PTHR33747:SF1">
    <property type="entry name" value="ADENYLATE CYCLASE-ASSOCIATED CAP C-TERMINAL DOMAIN-CONTAINING PROTEIN"/>
    <property type="match status" value="1"/>
</dbReference>
<evidence type="ECO:0000313" key="4">
    <source>
        <dbReference type="EMBL" id="KRG60493.1"/>
    </source>
</evidence>
<evidence type="ECO:0000256" key="2">
    <source>
        <dbReference type="HAMAP-Rule" id="MF_00612"/>
    </source>
</evidence>
<name>A0A0R0BT17_9GAMM</name>
<evidence type="ECO:0000259" key="3">
    <source>
        <dbReference type="Pfam" id="PF17775"/>
    </source>
</evidence>
<dbReference type="OrthoDB" id="21421at2"/>
<dbReference type="EMBL" id="LDJH01000003">
    <property type="protein sequence ID" value="KRG60493.1"/>
    <property type="molecule type" value="Genomic_DNA"/>
</dbReference>
<accession>A0A0R0BT17</accession>
<protein>
    <recommendedName>
        <fullName evidence="2">UPF0225 protein ABB25_01220</fullName>
    </recommendedName>
</protein>
<dbReference type="InterPro" id="IPR004027">
    <property type="entry name" value="SEC_C_motif"/>
</dbReference>
<dbReference type="Gene3D" id="3.10.450.50">
    <property type="match status" value="1"/>
</dbReference>
<dbReference type="InterPro" id="IPR023006">
    <property type="entry name" value="YchJ-like"/>
</dbReference>
<reference evidence="4 5" key="1">
    <citation type="submission" date="2015-05" db="EMBL/GenBank/DDBJ databases">
        <title>Genome sequencing and analysis of members of genus Stenotrophomonas.</title>
        <authorList>
            <person name="Patil P.P."/>
            <person name="Midha S."/>
            <person name="Patil P.B."/>
        </authorList>
    </citation>
    <scope>NUCLEOTIDE SEQUENCE [LARGE SCALE GENOMIC DNA]</scope>
    <source>
        <strain evidence="4 5">DSM 17805</strain>
    </source>
</reference>
<dbReference type="NCBIfam" id="NF003262">
    <property type="entry name" value="PRK04233.1"/>
    <property type="match status" value="1"/>
</dbReference>
<dbReference type="HAMAP" id="MF_00612">
    <property type="entry name" value="UPF0225"/>
    <property type="match status" value="1"/>
</dbReference>
<dbReference type="RefSeq" id="WP_057662742.1">
    <property type="nucleotide sequence ID" value="NZ_LDJH01000003.1"/>
</dbReference>
<feature type="domain" description="YchJ-like middle NTF2-like" evidence="3">
    <location>
        <begin position="32"/>
        <end position="129"/>
    </location>
</feature>
<dbReference type="SUPFAM" id="SSF54427">
    <property type="entry name" value="NTF2-like"/>
    <property type="match status" value="1"/>
</dbReference>
<dbReference type="Proteomes" id="UP000051254">
    <property type="component" value="Unassembled WGS sequence"/>
</dbReference>
<evidence type="ECO:0000256" key="1">
    <source>
        <dbReference type="ARBA" id="ARBA00010839"/>
    </source>
</evidence>
<dbReference type="PATRIC" id="fig|266128.3.peg.1720"/>
<comment type="similarity">
    <text evidence="1 2">Belongs to the UPF0225 family.</text>
</comment>
<dbReference type="InterPro" id="IPR032710">
    <property type="entry name" value="NTF2-like_dom_sf"/>
</dbReference>